<dbReference type="PANTHER" id="PTHR43140">
    <property type="entry name" value="TYPE-1 RESTRICTION ENZYME ECOKI SPECIFICITY PROTEIN"/>
    <property type="match status" value="1"/>
</dbReference>
<dbReference type="PANTHER" id="PTHR43140:SF1">
    <property type="entry name" value="TYPE I RESTRICTION ENZYME ECOKI SPECIFICITY SUBUNIT"/>
    <property type="match status" value="1"/>
</dbReference>
<dbReference type="Proteomes" id="UP001204772">
    <property type="component" value="Unassembled WGS sequence"/>
</dbReference>
<dbReference type="EMBL" id="JAMZEL010000002">
    <property type="protein sequence ID" value="MCP1381947.1"/>
    <property type="molecule type" value="Genomic_DNA"/>
</dbReference>
<dbReference type="SUPFAM" id="SSF116734">
    <property type="entry name" value="DNA methylase specificity domain"/>
    <property type="match status" value="2"/>
</dbReference>
<dbReference type="Gene3D" id="3.90.220.20">
    <property type="entry name" value="DNA methylase specificity domains"/>
    <property type="match status" value="2"/>
</dbReference>
<keyword evidence="4" id="KW-0175">Coiled coil</keyword>
<sequence>MSWRKVKLGNICTIEKGMTGIQKAIPGPYPMVVTSEERKSHNEYQFDAEAVIVPLVSSTGHGHASLKRIHYQTGKFALGSILCAIIPNDSTVLNAEYLYRFLDSNKENELVGRMKGMANVSLPLKEIAQIEIPLPPTIEEQLKFVESYKQLENQSSELSTELTHQLDLVKQLRQSFLREAMQGKLVESSHDGETGQQLLAKIKAEKAQLIAAKKLKKEKELPPIKAEEIPFEIPEHWTWCRLGEVSEEIVYGTSEKAFEEGEIPVLRMGNITTDGKILYSNLKYVSSTIPALPKLYLNNGDMVFNRTNSFELVGKTGVFENDKPYTLASYLIRVRFMMDINSRFISNYINSSLCRLTQLEPQIIQQNGQANFNGTKLGNIIIPLPPLSEQRRIVEKLESLMQTCDALEASIKSSQLQNQQLLQQVLREALKK</sequence>
<comment type="similarity">
    <text evidence="1">Belongs to the type-I restriction system S methylase family.</text>
</comment>
<dbReference type="RefSeq" id="WP_253526032.1">
    <property type="nucleotide sequence ID" value="NZ_JAMZEL010000002.1"/>
</dbReference>
<dbReference type="CDD" id="cd17524">
    <property type="entry name" value="RMtype1_S_EcoUTORF5051P-TRD2-CR2_like"/>
    <property type="match status" value="1"/>
</dbReference>
<organism evidence="6 7">
    <name type="scientific">Runella salmonicolor</name>
    <dbReference type="NCBI Taxonomy" id="2950278"/>
    <lineage>
        <taxon>Bacteria</taxon>
        <taxon>Pseudomonadati</taxon>
        <taxon>Bacteroidota</taxon>
        <taxon>Cytophagia</taxon>
        <taxon>Cytophagales</taxon>
        <taxon>Spirosomataceae</taxon>
        <taxon>Runella</taxon>
    </lineage>
</organism>
<accession>A0ABT1FN47</accession>
<evidence type="ECO:0000256" key="3">
    <source>
        <dbReference type="ARBA" id="ARBA00023125"/>
    </source>
</evidence>
<reference evidence="6 7" key="1">
    <citation type="submission" date="2022-06" db="EMBL/GenBank/DDBJ databases">
        <title>Runella sp. S5 genome sequencing.</title>
        <authorList>
            <person name="Park S."/>
        </authorList>
    </citation>
    <scope>NUCLEOTIDE SEQUENCE [LARGE SCALE GENOMIC DNA]</scope>
    <source>
        <strain evidence="6 7">S5</strain>
    </source>
</reference>
<keyword evidence="2" id="KW-0680">Restriction system</keyword>
<name>A0ABT1FN47_9BACT</name>
<gene>
    <name evidence="6" type="ORF">NCI00_05900</name>
</gene>
<proteinExistence type="inferred from homology"/>
<protein>
    <submittedName>
        <fullName evidence="6">Restriction endonuclease subunit S</fullName>
        <ecNumber evidence="6">3.1.21.-</ecNumber>
    </submittedName>
</protein>
<dbReference type="InterPro" id="IPR051212">
    <property type="entry name" value="Type-I_RE_S_subunit"/>
</dbReference>
<evidence type="ECO:0000313" key="6">
    <source>
        <dbReference type="EMBL" id="MCP1381947.1"/>
    </source>
</evidence>
<evidence type="ECO:0000256" key="4">
    <source>
        <dbReference type="SAM" id="Coils"/>
    </source>
</evidence>
<feature type="domain" description="Type I restriction modification DNA specificity" evidence="5">
    <location>
        <begin position="3"/>
        <end position="166"/>
    </location>
</feature>
<dbReference type="InterPro" id="IPR000055">
    <property type="entry name" value="Restrct_endonuc_typeI_TRD"/>
</dbReference>
<evidence type="ECO:0000256" key="1">
    <source>
        <dbReference type="ARBA" id="ARBA00010923"/>
    </source>
</evidence>
<dbReference type="GO" id="GO:0016787">
    <property type="term" value="F:hydrolase activity"/>
    <property type="evidence" value="ECO:0007669"/>
    <property type="project" value="UniProtKB-KW"/>
</dbReference>
<evidence type="ECO:0000313" key="7">
    <source>
        <dbReference type="Proteomes" id="UP001204772"/>
    </source>
</evidence>
<keyword evidence="6" id="KW-0540">Nuclease</keyword>
<dbReference type="Pfam" id="PF01420">
    <property type="entry name" value="Methylase_S"/>
    <property type="match status" value="2"/>
</dbReference>
<dbReference type="GO" id="GO:0004519">
    <property type="term" value="F:endonuclease activity"/>
    <property type="evidence" value="ECO:0007669"/>
    <property type="project" value="UniProtKB-KW"/>
</dbReference>
<feature type="coiled-coil region" evidence="4">
    <location>
        <begin position="397"/>
        <end position="424"/>
    </location>
</feature>
<keyword evidence="7" id="KW-1185">Reference proteome</keyword>
<keyword evidence="6" id="KW-0255">Endonuclease</keyword>
<feature type="domain" description="Type I restriction modification DNA specificity" evidence="5">
    <location>
        <begin position="234"/>
        <end position="412"/>
    </location>
</feature>
<keyword evidence="3" id="KW-0238">DNA-binding</keyword>
<evidence type="ECO:0000259" key="5">
    <source>
        <dbReference type="Pfam" id="PF01420"/>
    </source>
</evidence>
<dbReference type="InterPro" id="IPR044946">
    <property type="entry name" value="Restrct_endonuc_typeI_TRD_sf"/>
</dbReference>
<comment type="caution">
    <text evidence="6">The sequence shown here is derived from an EMBL/GenBank/DDBJ whole genome shotgun (WGS) entry which is preliminary data.</text>
</comment>
<evidence type="ECO:0000256" key="2">
    <source>
        <dbReference type="ARBA" id="ARBA00022747"/>
    </source>
</evidence>
<dbReference type="EC" id="3.1.21.-" evidence="6"/>
<keyword evidence="6" id="KW-0378">Hydrolase</keyword>